<dbReference type="AlphaFoldDB" id="A0AAD4BTF8"/>
<gene>
    <name evidence="11" type="ORF">L210DRAFT_3504663</name>
</gene>
<comment type="caution">
    <text evidence="11">The sequence shown here is derived from an EMBL/GenBank/DDBJ whole genome shotgun (WGS) entry which is preliminary data.</text>
</comment>
<dbReference type="GO" id="GO:0046872">
    <property type="term" value="F:metal ion binding"/>
    <property type="evidence" value="ECO:0007669"/>
    <property type="project" value="UniProtKB-KW"/>
</dbReference>
<evidence type="ECO:0000313" key="12">
    <source>
        <dbReference type="Proteomes" id="UP001194468"/>
    </source>
</evidence>
<evidence type="ECO:0000313" key="11">
    <source>
        <dbReference type="EMBL" id="KAF8438937.1"/>
    </source>
</evidence>
<keyword evidence="6 9" id="KW-0378">Hydrolase</keyword>
<evidence type="ECO:0000256" key="2">
    <source>
        <dbReference type="ARBA" id="ARBA00022438"/>
    </source>
</evidence>
<evidence type="ECO:0000256" key="8">
    <source>
        <dbReference type="ARBA" id="ARBA00043962"/>
    </source>
</evidence>
<keyword evidence="4 9" id="KW-0479">Metal-binding</keyword>
<evidence type="ECO:0000256" key="4">
    <source>
        <dbReference type="ARBA" id="ARBA00022723"/>
    </source>
</evidence>
<dbReference type="PANTHER" id="PTHR12147:SF56">
    <property type="entry name" value="AMINOPEPTIDASE YDR415C-RELATED"/>
    <property type="match status" value="1"/>
</dbReference>
<dbReference type="Gene3D" id="3.40.630.10">
    <property type="entry name" value="Zn peptidases"/>
    <property type="match status" value="1"/>
</dbReference>
<dbReference type="GO" id="GO:0008235">
    <property type="term" value="F:metalloexopeptidase activity"/>
    <property type="evidence" value="ECO:0007669"/>
    <property type="project" value="InterPro"/>
</dbReference>
<evidence type="ECO:0000256" key="5">
    <source>
        <dbReference type="ARBA" id="ARBA00022729"/>
    </source>
</evidence>
<feature type="signal peptide" evidence="9">
    <location>
        <begin position="1"/>
        <end position="21"/>
    </location>
</feature>
<dbReference type="PANTHER" id="PTHR12147">
    <property type="entry name" value="METALLOPEPTIDASE M28 FAMILY MEMBER"/>
    <property type="match status" value="1"/>
</dbReference>
<reference evidence="11" key="2">
    <citation type="journal article" date="2020" name="Nat. Commun.">
        <title>Large-scale genome sequencing of mycorrhizal fungi provides insights into the early evolution of symbiotic traits.</title>
        <authorList>
            <person name="Miyauchi S."/>
            <person name="Kiss E."/>
            <person name="Kuo A."/>
            <person name="Drula E."/>
            <person name="Kohler A."/>
            <person name="Sanchez-Garcia M."/>
            <person name="Morin E."/>
            <person name="Andreopoulos B."/>
            <person name="Barry K.W."/>
            <person name="Bonito G."/>
            <person name="Buee M."/>
            <person name="Carver A."/>
            <person name="Chen C."/>
            <person name="Cichocki N."/>
            <person name="Clum A."/>
            <person name="Culley D."/>
            <person name="Crous P.W."/>
            <person name="Fauchery L."/>
            <person name="Girlanda M."/>
            <person name="Hayes R.D."/>
            <person name="Keri Z."/>
            <person name="LaButti K."/>
            <person name="Lipzen A."/>
            <person name="Lombard V."/>
            <person name="Magnuson J."/>
            <person name="Maillard F."/>
            <person name="Murat C."/>
            <person name="Nolan M."/>
            <person name="Ohm R.A."/>
            <person name="Pangilinan J."/>
            <person name="Pereira M.F."/>
            <person name="Perotto S."/>
            <person name="Peter M."/>
            <person name="Pfister S."/>
            <person name="Riley R."/>
            <person name="Sitrit Y."/>
            <person name="Stielow J.B."/>
            <person name="Szollosi G."/>
            <person name="Zifcakova L."/>
            <person name="Stursova M."/>
            <person name="Spatafora J.W."/>
            <person name="Tedersoo L."/>
            <person name="Vaario L.M."/>
            <person name="Yamada A."/>
            <person name="Yan M."/>
            <person name="Wang P."/>
            <person name="Xu J."/>
            <person name="Bruns T."/>
            <person name="Baldrian P."/>
            <person name="Vilgalys R."/>
            <person name="Dunand C."/>
            <person name="Henrissat B."/>
            <person name="Grigoriev I.V."/>
            <person name="Hibbett D."/>
            <person name="Nagy L.G."/>
            <person name="Martin F.M."/>
        </authorList>
    </citation>
    <scope>NUCLEOTIDE SEQUENCE</scope>
    <source>
        <strain evidence="11">BED1</strain>
    </source>
</reference>
<organism evidence="11 12">
    <name type="scientific">Boletus edulis BED1</name>
    <dbReference type="NCBI Taxonomy" id="1328754"/>
    <lineage>
        <taxon>Eukaryota</taxon>
        <taxon>Fungi</taxon>
        <taxon>Dikarya</taxon>
        <taxon>Basidiomycota</taxon>
        <taxon>Agaricomycotina</taxon>
        <taxon>Agaricomycetes</taxon>
        <taxon>Agaricomycetidae</taxon>
        <taxon>Boletales</taxon>
        <taxon>Boletineae</taxon>
        <taxon>Boletaceae</taxon>
        <taxon>Boletoideae</taxon>
        <taxon>Boletus</taxon>
    </lineage>
</organism>
<dbReference type="EC" id="3.4.-.-" evidence="9"/>
<evidence type="ECO:0000256" key="1">
    <source>
        <dbReference type="ARBA" id="ARBA00001947"/>
    </source>
</evidence>
<keyword evidence="7 9" id="KW-0862">Zinc</keyword>
<dbReference type="Pfam" id="PF04389">
    <property type="entry name" value="Peptidase_M28"/>
    <property type="match status" value="1"/>
</dbReference>
<dbReference type="SUPFAM" id="SSF53187">
    <property type="entry name" value="Zn-dependent exopeptidases"/>
    <property type="match status" value="1"/>
</dbReference>
<feature type="chain" id="PRO_5041765773" description="Peptide hydrolase" evidence="9">
    <location>
        <begin position="22"/>
        <end position="256"/>
    </location>
</feature>
<evidence type="ECO:0000256" key="7">
    <source>
        <dbReference type="ARBA" id="ARBA00022833"/>
    </source>
</evidence>
<dbReference type="InterPro" id="IPR045175">
    <property type="entry name" value="M28_fam"/>
</dbReference>
<proteinExistence type="inferred from homology"/>
<keyword evidence="3 9" id="KW-0645">Protease</keyword>
<evidence type="ECO:0000256" key="3">
    <source>
        <dbReference type="ARBA" id="ARBA00022670"/>
    </source>
</evidence>
<protein>
    <recommendedName>
        <fullName evidence="9">Peptide hydrolase</fullName>
        <ecNumber evidence="9">3.4.-.-</ecNumber>
    </recommendedName>
</protein>
<keyword evidence="12" id="KW-1185">Reference proteome</keyword>
<evidence type="ECO:0000256" key="6">
    <source>
        <dbReference type="ARBA" id="ARBA00022801"/>
    </source>
</evidence>
<evidence type="ECO:0000256" key="9">
    <source>
        <dbReference type="RuleBase" id="RU361240"/>
    </source>
</evidence>
<feature type="domain" description="Peptidase M28" evidence="10">
    <location>
        <begin position="61"/>
        <end position="184"/>
    </location>
</feature>
<evidence type="ECO:0000259" key="10">
    <source>
        <dbReference type="Pfam" id="PF04389"/>
    </source>
</evidence>
<dbReference type="Proteomes" id="UP001194468">
    <property type="component" value="Unassembled WGS sequence"/>
</dbReference>
<dbReference type="GO" id="GO:0006508">
    <property type="term" value="P:proteolysis"/>
    <property type="evidence" value="ECO:0007669"/>
    <property type="project" value="UniProtKB-KW"/>
</dbReference>
<keyword evidence="5 9" id="KW-0732">Signal</keyword>
<reference evidence="11" key="1">
    <citation type="submission" date="2019-10" db="EMBL/GenBank/DDBJ databases">
        <authorList>
            <consortium name="DOE Joint Genome Institute"/>
            <person name="Kuo A."/>
            <person name="Miyauchi S."/>
            <person name="Kiss E."/>
            <person name="Drula E."/>
            <person name="Kohler A."/>
            <person name="Sanchez-Garcia M."/>
            <person name="Andreopoulos B."/>
            <person name="Barry K.W."/>
            <person name="Bonito G."/>
            <person name="Buee M."/>
            <person name="Carver A."/>
            <person name="Chen C."/>
            <person name="Cichocki N."/>
            <person name="Clum A."/>
            <person name="Culley D."/>
            <person name="Crous P.W."/>
            <person name="Fauchery L."/>
            <person name="Girlanda M."/>
            <person name="Hayes R."/>
            <person name="Keri Z."/>
            <person name="LaButti K."/>
            <person name="Lipzen A."/>
            <person name="Lombard V."/>
            <person name="Magnuson J."/>
            <person name="Maillard F."/>
            <person name="Morin E."/>
            <person name="Murat C."/>
            <person name="Nolan M."/>
            <person name="Ohm R."/>
            <person name="Pangilinan J."/>
            <person name="Pereira M."/>
            <person name="Perotto S."/>
            <person name="Peter M."/>
            <person name="Riley R."/>
            <person name="Sitrit Y."/>
            <person name="Stielow B."/>
            <person name="Szollosi G."/>
            <person name="Zifcakova L."/>
            <person name="Stursova M."/>
            <person name="Spatafora J.W."/>
            <person name="Tedersoo L."/>
            <person name="Vaario L.-M."/>
            <person name="Yamada A."/>
            <person name="Yan M."/>
            <person name="Wang P."/>
            <person name="Xu J."/>
            <person name="Bruns T."/>
            <person name="Baldrian P."/>
            <person name="Vilgalys R."/>
            <person name="Henrissat B."/>
            <person name="Grigoriev I.V."/>
            <person name="Hibbett D."/>
            <person name="Nagy L.G."/>
            <person name="Martin F.M."/>
        </authorList>
    </citation>
    <scope>NUCLEOTIDE SEQUENCE</scope>
    <source>
        <strain evidence="11">BED1</strain>
    </source>
</reference>
<comment type="cofactor">
    <cofactor evidence="1">
        <name>Zn(2+)</name>
        <dbReference type="ChEBI" id="CHEBI:29105"/>
    </cofactor>
</comment>
<dbReference type="GO" id="GO:0004177">
    <property type="term" value="F:aminopeptidase activity"/>
    <property type="evidence" value="ECO:0007669"/>
    <property type="project" value="UniProtKB-KW"/>
</dbReference>
<dbReference type="InterPro" id="IPR007484">
    <property type="entry name" value="Peptidase_M28"/>
</dbReference>
<accession>A0AAD4BTF8</accession>
<keyword evidence="2" id="KW-0031">Aminopeptidase</keyword>
<name>A0AAD4BTF8_BOLED</name>
<comment type="similarity">
    <text evidence="8">Belongs to the peptidase M28 family. M28E subfamily.</text>
</comment>
<dbReference type="EMBL" id="WHUW01000015">
    <property type="protein sequence ID" value="KAF8438937.1"/>
    <property type="molecule type" value="Genomic_DNA"/>
</dbReference>
<sequence length="256" mass="28248">MSDNLTTFLLQSLLPLPIIAGAPPDVHLSLKTFTHEFPHISVIARFEPTRRSRPNHAIEMPVIILGSYLDSANYESPLLPAPDADGSGSGTVTILKAFRALVQAGCRPEVPVEFHWYATKEGGLLGSQDIVSEYVYQRRDIGAMIQFDMTAYVHKDTTPTMTFITNNVDTPLTNWTIKFATEYSSSPVTGCSQVVSPTTFRGAMLASQWYVRTPNPYIHTVDDRTVVMEGEFSFAYAFKFAKVAVGFAVELGGWDG</sequence>